<gene>
    <name evidence="1" type="ORF">GXM_05466</name>
</gene>
<protein>
    <submittedName>
        <fullName evidence="1">Uncharacterized protein</fullName>
    </submittedName>
</protein>
<reference evidence="1 2" key="1">
    <citation type="submission" date="2019-10" db="EMBL/GenBank/DDBJ databases">
        <title>Genomic and transcriptomic insights into the perfect genentic adaptation of a filamentous nitrogen-fixing cyanobacterium to rice fields.</title>
        <authorList>
            <person name="Chen Z."/>
        </authorList>
    </citation>
    <scope>NUCLEOTIDE SEQUENCE [LARGE SCALE GENOMIC DNA]</scope>
    <source>
        <strain evidence="1">CCNUC1</strain>
    </source>
</reference>
<dbReference type="EMBL" id="CP045226">
    <property type="protein sequence ID" value="QFS47974.1"/>
    <property type="molecule type" value="Genomic_DNA"/>
</dbReference>
<dbReference type="KEGG" id="nsh:GXM_05466"/>
<keyword evidence="2" id="KW-1185">Reference proteome</keyword>
<accession>A0A5P8W5Q3</accession>
<organism evidence="1 2">
    <name type="scientific">Nostoc sphaeroides CCNUC1</name>
    <dbReference type="NCBI Taxonomy" id="2653204"/>
    <lineage>
        <taxon>Bacteria</taxon>
        <taxon>Bacillati</taxon>
        <taxon>Cyanobacteriota</taxon>
        <taxon>Cyanophyceae</taxon>
        <taxon>Nostocales</taxon>
        <taxon>Nostocaceae</taxon>
        <taxon>Nostoc</taxon>
    </lineage>
</organism>
<dbReference type="AlphaFoldDB" id="A0A5P8W5Q3"/>
<sequence length="37" mass="4246">MTFFGGMAIPLQTAGDGASRRFRKIQSLSPFKREEWK</sequence>
<dbReference type="Proteomes" id="UP000326678">
    <property type="component" value="Chromosome Gxm1"/>
</dbReference>
<evidence type="ECO:0000313" key="1">
    <source>
        <dbReference type="EMBL" id="QFS47974.1"/>
    </source>
</evidence>
<proteinExistence type="predicted"/>
<evidence type="ECO:0000313" key="2">
    <source>
        <dbReference type="Proteomes" id="UP000326678"/>
    </source>
</evidence>
<name>A0A5P8W5Q3_9NOSO</name>